<dbReference type="PANTHER" id="PTHR10209:SF881">
    <property type="entry name" value="FI07970P-RELATED"/>
    <property type="match status" value="1"/>
</dbReference>
<evidence type="ECO:0000256" key="5">
    <source>
        <dbReference type="RuleBase" id="RU003682"/>
    </source>
</evidence>
<dbReference type="InterPro" id="IPR044861">
    <property type="entry name" value="IPNS-like_FE2OG_OXY"/>
</dbReference>
<evidence type="ECO:0000259" key="6">
    <source>
        <dbReference type="PROSITE" id="PS51471"/>
    </source>
</evidence>
<keyword evidence="4 5" id="KW-0408">Iron</keyword>
<accession>A0A1E3BK13</accession>
<comment type="caution">
    <text evidence="7">The sequence shown here is derived from an EMBL/GenBank/DDBJ whole genome shotgun (WGS) entry which is preliminary data.</text>
</comment>
<evidence type="ECO:0000256" key="2">
    <source>
        <dbReference type="ARBA" id="ARBA00022723"/>
    </source>
</evidence>
<keyword evidence="2 5" id="KW-0479">Metal-binding</keyword>
<proteinExistence type="inferred from homology"/>
<dbReference type="PROSITE" id="PS51471">
    <property type="entry name" value="FE2OG_OXY"/>
    <property type="match status" value="1"/>
</dbReference>
<dbReference type="VEuPathDB" id="FungiDB:SI65_02165"/>
<evidence type="ECO:0000256" key="1">
    <source>
        <dbReference type="ARBA" id="ARBA00008056"/>
    </source>
</evidence>
<dbReference type="Pfam" id="PF03171">
    <property type="entry name" value="2OG-FeII_Oxy"/>
    <property type="match status" value="1"/>
</dbReference>
<dbReference type="GO" id="GO:0046872">
    <property type="term" value="F:metal ion binding"/>
    <property type="evidence" value="ECO:0007669"/>
    <property type="project" value="UniProtKB-KW"/>
</dbReference>
<keyword evidence="3 5" id="KW-0560">Oxidoreductase</keyword>
<dbReference type="EMBL" id="JXNT01000002">
    <property type="protein sequence ID" value="ODM21322.1"/>
    <property type="molecule type" value="Genomic_DNA"/>
</dbReference>
<dbReference type="InterPro" id="IPR005123">
    <property type="entry name" value="Oxoglu/Fe-dep_dioxygenase_dom"/>
</dbReference>
<protein>
    <recommendedName>
        <fullName evidence="6">Fe2OG dioxygenase domain-containing protein</fullName>
    </recommendedName>
</protein>
<keyword evidence="8" id="KW-1185">Reference proteome</keyword>
<dbReference type="Gene3D" id="2.60.120.330">
    <property type="entry name" value="B-lactam Antibiotic, Isopenicillin N Synthase, Chain"/>
    <property type="match status" value="1"/>
</dbReference>
<evidence type="ECO:0000313" key="7">
    <source>
        <dbReference type="EMBL" id="ODM21322.1"/>
    </source>
</evidence>
<organism evidence="7 8">
    <name type="scientific">Aspergillus cristatus</name>
    <name type="common">Chinese Fuzhuan brick tea-fermentation fungus</name>
    <name type="synonym">Eurotium cristatum</name>
    <dbReference type="NCBI Taxonomy" id="573508"/>
    <lineage>
        <taxon>Eukaryota</taxon>
        <taxon>Fungi</taxon>
        <taxon>Dikarya</taxon>
        <taxon>Ascomycota</taxon>
        <taxon>Pezizomycotina</taxon>
        <taxon>Eurotiomycetes</taxon>
        <taxon>Eurotiomycetidae</taxon>
        <taxon>Eurotiales</taxon>
        <taxon>Aspergillaceae</taxon>
        <taxon>Aspergillus</taxon>
        <taxon>Aspergillus subgen. Aspergillus</taxon>
    </lineage>
</organism>
<comment type="similarity">
    <text evidence="1 5">Belongs to the iron/ascorbate-dependent oxidoreductase family.</text>
</comment>
<dbReference type="SUPFAM" id="SSF51197">
    <property type="entry name" value="Clavaminate synthase-like"/>
    <property type="match status" value="1"/>
</dbReference>
<dbReference type="OrthoDB" id="288590at2759"/>
<feature type="domain" description="Fe2OG dioxygenase" evidence="6">
    <location>
        <begin position="201"/>
        <end position="325"/>
    </location>
</feature>
<sequence length="376" mass="42168">MSPGKVVEYNVAGIDMSGLYPAPFPDDVPIIELKTISLAKLLEKDQAETQRMFEICQDPGFFYLDLTDHPDGLQMLRDVVSCCRLGQSIFPNKPMEEKKSFKTRDRIGVFDMGYFTKDVLPDGEPRYSETINIPMTEMFSPPSEHQKDFQLPSWLAPHVDLYRTTMRQGNKLANVIFSVLEDALRLKPGTITSAHQLADPSSDFLRLLRYTGVKPGKTIDQLTFPAHKDAISLAILFTWLGGLQIPASDATWIGPEKVTEDSWRWVKPVPGTAIVNLGDAMEILTNKVLKSGLHRVIRAPGKQAPFDKYSVLIGTRPNNQLPMVPFTGSPLIPEQTAEQKNALVLTSEEWGTSKILGLETLLKKRDEDKEVLTFEH</sequence>
<name>A0A1E3BK13_ASPCR</name>
<reference evidence="7 8" key="1">
    <citation type="journal article" date="2016" name="BMC Genomics">
        <title>Comparative genomic and transcriptomic analyses of the Fuzhuan brick tea-fermentation fungus Aspergillus cristatus.</title>
        <authorList>
            <person name="Ge Y."/>
            <person name="Wang Y."/>
            <person name="Liu Y."/>
            <person name="Tan Y."/>
            <person name="Ren X."/>
            <person name="Zhang X."/>
            <person name="Hyde K.D."/>
            <person name="Liu Y."/>
            <person name="Liu Z."/>
        </authorList>
    </citation>
    <scope>NUCLEOTIDE SEQUENCE [LARGE SCALE GENOMIC DNA]</scope>
    <source>
        <strain evidence="7 8">GZAAS20.1005</strain>
    </source>
</reference>
<dbReference type="AlphaFoldDB" id="A0A1E3BK13"/>
<dbReference type="InterPro" id="IPR027443">
    <property type="entry name" value="IPNS-like_sf"/>
</dbReference>
<dbReference type="PANTHER" id="PTHR10209">
    <property type="entry name" value="OXIDOREDUCTASE, 2OG-FE II OXYGENASE FAMILY PROTEIN"/>
    <property type="match status" value="1"/>
</dbReference>
<dbReference type="Proteomes" id="UP000094569">
    <property type="component" value="Unassembled WGS sequence"/>
</dbReference>
<evidence type="ECO:0000256" key="4">
    <source>
        <dbReference type="ARBA" id="ARBA00023004"/>
    </source>
</evidence>
<dbReference type="GO" id="GO:0016491">
    <property type="term" value="F:oxidoreductase activity"/>
    <property type="evidence" value="ECO:0007669"/>
    <property type="project" value="UniProtKB-KW"/>
</dbReference>
<evidence type="ECO:0000313" key="8">
    <source>
        <dbReference type="Proteomes" id="UP000094569"/>
    </source>
</evidence>
<evidence type="ECO:0000256" key="3">
    <source>
        <dbReference type="ARBA" id="ARBA00023002"/>
    </source>
</evidence>
<dbReference type="STRING" id="573508.A0A1E3BK13"/>
<gene>
    <name evidence="7" type="ORF">SI65_02165</name>
</gene>